<dbReference type="Proteomes" id="UP000027284">
    <property type="component" value="Unassembled WGS sequence"/>
</dbReference>
<reference evidence="2 3" key="1">
    <citation type="submission" date="2014-04" db="EMBL/GenBank/DDBJ databases">
        <title>The Genome Sequence of Thermoanaerobaculum aquaticum MP-01, The First Cultivated Group 23 Acidobacterium.</title>
        <authorList>
            <person name="Stamps B.W."/>
            <person name="Losey N.A."/>
            <person name="Lawson P.A."/>
            <person name="Stevenson B.S."/>
        </authorList>
    </citation>
    <scope>NUCLEOTIDE SEQUENCE [LARGE SCALE GENOMIC DNA]</scope>
    <source>
        <strain evidence="2 3">MP-01</strain>
    </source>
</reference>
<dbReference type="Gene3D" id="3.90.550.10">
    <property type="entry name" value="Spore Coat Polysaccharide Biosynthesis Protein SpsA, Chain A"/>
    <property type="match status" value="1"/>
</dbReference>
<feature type="domain" description="Glycosyltransferase 2-like" evidence="1">
    <location>
        <begin position="7"/>
        <end position="158"/>
    </location>
</feature>
<dbReference type="PANTHER" id="PTHR10859">
    <property type="entry name" value="GLYCOSYL TRANSFERASE"/>
    <property type="match status" value="1"/>
</dbReference>
<dbReference type="PANTHER" id="PTHR10859:SF91">
    <property type="entry name" value="DOLICHYL-PHOSPHATE BETA-GLUCOSYLTRANSFERASE"/>
    <property type="match status" value="1"/>
</dbReference>
<gene>
    <name evidence="2" type="ORF">EG19_01890</name>
</gene>
<organism evidence="2 3">
    <name type="scientific">Thermoanaerobaculum aquaticum</name>
    <dbReference type="NCBI Taxonomy" id="1312852"/>
    <lineage>
        <taxon>Bacteria</taxon>
        <taxon>Pseudomonadati</taxon>
        <taxon>Acidobacteriota</taxon>
        <taxon>Thermoanaerobaculia</taxon>
        <taxon>Thermoanaerobaculales</taxon>
        <taxon>Thermoanaerobaculaceae</taxon>
        <taxon>Thermoanaerobaculum</taxon>
    </lineage>
</organism>
<name>A0A062XT31_9BACT</name>
<dbReference type="SUPFAM" id="SSF53448">
    <property type="entry name" value="Nucleotide-diphospho-sugar transferases"/>
    <property type="match status" value="1"/>
</dbReference>
<protein>
    <recommendedName>
        <fullName evidence="1">Glycosyltransferase 2-like domain-containing protein</fullName>
    </recommendedName>
</protein>
<keyword evidence="3" id="KW-1185">Reference proteome</keyword>
<dbReference type="EMBL" id="JMFG01000015">
    <property type="protein sequence ID" value="KDA53973.1"/>
    <property type="molecule type" value="Genomic_DNA"/>
</dbReference>
<evidence type="ECO:0000259" key="1">
    <source>
        <dbReference type="Pfam" id="PF00535"/>
    </source>
</evidence>
<evidence type="ECO:0000313" key="3">
    <source>
        <dbReference type="Proteomes" id="UP000027284"/>
    </source>
</evidence>
<sequence length="251" mass="27561">MSEIAALIPAFNCSATVGAVVAGVLQHVPLVLVVDDGSSDDTAWQARQAGAHVLRLEENRGKGEAVRTGLPWLLAGPWTHILMLDADGQHDPNDIPGFLALAHEYDLIVGNRLHTPQAIPGKRFWTNYIGTRALSLMTGFPLEDSQCGFRLVRAAVLRRMELIGRRYSVDTEILVRAGRMRVPFAHVPVRVIYNGQVSHFRPLADTVHIVFSAVPFKVDERVRRWDPGPEFFRPLAQALPVLPPVSGGSTG</sequence>
<evidence type="ECO:0000313" key="2">
    <source>
        <dbReference type="EMBL" id="KDA53973.1"/>
    </source>
</evidence>
<dbReference type="Pfam" id="PF00535">
    <property type="entry name" value="Glycos_transf_2"/>
    <property type="match status" value="1"/>
</dbReference>
<dbReference type="InterPro" id="IPR029044">
    <property type="entry name" value="Nucleotide-diphossugar_trans"/>
</dbReference>
<dbReference type="STRING" id="1312852.EG19_01890"/>
<dbReference type="CDD" id="cd04179">
    <property type="entry name" value="DPM_DPG-synthase_like"/>
    <property type="match status" value="1"/>
</dbReference>
<proteinExistence type="predicted"/>
<dbReference type="InterPro" id="IPR001173">
    <property type="entry name" value="Glyco_trans_2-like"/>
</dbReference>
<dbReference type="GO" id="GO:0006487">
    <property type="term" value="P:protein N-linked glycosylation"/>
    <property type="evidence" value="ECO:0007669"/>
    <property type="project" value="TreeGrafter"/>
</dbReference>
<dbReference type="AlphaFoldDB" id="A0A062XT31"/>
<comment type="caution">
    <text evidence="2">The sequence shown here is derived from an EMBL/GenBank/DDBJ whole genome shotgun (WGS) entry which is preliminary data.</text>
</comment>
<accession>A0A062XT31</accession>